<sequence>MTNDPCLSAIKAVFANARLFEEAEAETLVVKTAAATGTTLGKAAGFATIRMLVELPNGKAVPIESRELFILSHSQDAPFSSYGDSGAVVRNAEGRMVGMLWGGLKPGSKTANNDTPLVYLVNPPERWTLDLCGVTYITPIKVLLDEMQNEIQKLAGDIPVALYPLAMSSGPSISTMVVGLEGRDA</sequence>
<comment type="caution">
    <text evidence="1">The sequence shown here is derived from an EMBL/GenBank/DDBJ whole genome shotgun (WGS) entry which is preliminary data.</text>
</comment>
<name>A0AA40AI65_9PEZI</name>
<protein>
    <recommendedName>
        <fullName evidence="3">Serine protease</fullName>
    </recommendedName>
</protein>
<gene>
    <name evidence="1" type="ORF">B0H67DRAFT_260750</name>
</gene>
<evidence type="ECO:0008006" key="3">
    <source>
        <dbReference type="Google" id="ProtNLM"/>
    </source>
</evidence>
<organism evidence="1 2">
    <name type="scientific">Lasiosphaeris hirsuta</name>
    <dbReference type="NCBI Taxonomy" id="260670"/>
    <lineage>
        <taxon>Eukaryota</taxon>
        <taxon>Fungi</taxon>
        <taxon>Dikarya</taxon>
        <taxon>Ascomycota</taxon>
        <taxon>Pezizomycotina</taxon>
        <taxon>Sordariomycetes</taxon>
        <taxon>Sordariomycetidae</taxon>
        <taxon>Sordariales</taxon>
        <taxon>Lasiosphaeriaceae</taxon>
        <taxon>Lasiosphaeris</taxon>
    </lineage>
</organism>
<proteinExistence type="predicted"/>
<evidence type="ECO:0000313" key="2">
    <source>
        <dbReference type="Proteomes" id="UP001172102"/>
    </source>
</evidence>
<dbReference type="AlphaFoldDB" id="A0AA40AI65"/>
<evidence type="ECO:0000313" key="1">
    <source>
        <dbReference type="EMBL" id="KAK0716291.1"/>
    </source>
</evidence>
<dbReference type="EMBL" id="JAUKUA010000004">
    <property type="protein sequence ID" value="KAK0716291.1"/>
    <property type="molecule type" value="Genomic_DNA"/>
</dbReference>
<accession>A0AA40AI65</accession>
<keyword evidence="2" id="KW-1185">Reference proteome</keyword>
<reference evidence="1" key="1">
    <citation type="submission" date="2023-06" db="EMBL/GenBank/DDBJ databases">
        <title>Genome-scale phylogeny and comparative genomics of the fungal order Sordariales.</title>
        <authorList>
            <consortium name="Lawrence Berkeley National Laboratory"/>
            <person name="Hensen N."/>
            <person name="Bonometti L."/>
            <person name="Westerberg I."/>
            <person name="Brannstrom I.O."/>
            <person name="Guillou S."/>
            <person name="Cros-Aarteil S."/>
            <person name="Calhoun S."/>
            <person name="Haridas S."/>
            <person name="Kuo A."/>
            <person name="Mondo S."/>
            <person name="Pangilinan J."/>
            <person name="Riley R."/>
            <person name="Labutti K."/>
            <person name="Andreopoulos B."/>
            <person name="Lipzen A."/>
            <person name="Chen C."/>
            <person name="Yanf M."/>
            <person name="Daum C."/>
            <person name="Ng V."/>
            <person name="Clum A."/>
            <person name="Steindorff A."/>
            <person name="Ohm R."/>
            <person name="Martin F."/>
            <person name="Silar P."/>
            <person name="Natvig D."/>
            <person name="Lalanne C."/>
            <person name="Gautier V."/>
            <person name="Ament-Velasquez S.L."/>
            <person name="Kruys A."/>
            <person name="Hutchinson M.I."/>
            <person name="Powell A.J."/>
            <person name="Barry K."/>
            <person name="Miller A.N."/>
            <person name="Grigoriev I.V."/>
            <person name="Debuchy R."/>
            <person name="Gladieux P."/>
            <person name="Thoren M.H."/>
            <person name="Johannesson H."/>
        </authorList>
    </citation>
    <scope>NUCLEOTIDE SEQUENCE</scope>
    <source>
        <strain evidence="1">SMH4607-1</strain>
    </source>
</reference>
<dbReference type="Proteomes" id="UP001172102">
    <property type="component" value="Unassembled WGS sequence"/>
</dbReference>